<dbReference type="SMART" id="SM00382">
    <property type="entry name" value="AAA"/>
    <property type="match status" value="1"/>
</dbReference>
<dbReference type="Pfam" id="PF22919">
    <property type="entry name" value="ATP-synt_VA_C"/>
    <property type="match status" value="1"/>
</dbReference>
<comment type="catalytic activity">
    <reaction evidence="13">
        <text>ATP + H2O + 4 H(+)(in) = ADP + phosphate + 5 H(+)(out)</text>
        <dbReference type="Rhea" id="RHEA:57720"/>
        <dbReference type="ChEBI" id="CHEBI:15377"/>
        <dbReference type="ChEBI" id="CHEBI:15378"/>
        <dbReference type="ChEBI" id="CHEBI:30616"/>
        <dbReference type="ChEBI" id="CHEBI:43474"/>
        <dbReference type="ChEBI" id="CHEBI:456216"/>
        <dbReference type="EC" id="7.1.2.2"/>
    </reaction>
</comment>
<evidence type="ECO:0000256" key="6">
    <source>
        <dbReference type="ARBA" id="ARBA00022840"/>
    </source>
</evidence>
<dbReference type="InterPro" id="IPR027417">
    <property type="entry name" value="P-loop_NTPase"/>
</dbReference>
<dbReference type="Pfam" id="PF00006">
    <property type="entry name" value="ATP-synt_ab"/>
    <property type="match status" value="1"/>
</dbReference>
<dbReference type="GO" id="GO:0046933">
    <property type="term" value="F:proton-transporting ATP synthase activity, rotational mechanism"/>
    <property type="evidence" value="ECO:0007669"/>
    <property type="project" value="UniProtKB-UniRule"/>
</dbReference>
<organism evidence="15 16">
    <name type="scientific">Lysobacter dokdonensis DS-58</name>
    <dbReference type="NCBI Taxonomy" id="1300345"/>
    <lineage>
        <taxon>Bacteria</taxon>
        <taxon>Pseudomonadati</taxon>
        <taxon>Pseudomonadota</taxon>
        <taxon>Gammaproteobacteria</taxon>
        <taxon>Lysobacterales</taxon>
        <taxon>Lysobacteraceae</taxon>
        <taxon>Noviluteimonas</taxon>
    </lineage>
</organism>
<dbReference type="SUPFAM" id="SSF47917">
    <property type="entry name" value="C-terminal domain of alpha and beta subunits of F1 ATP synthase"/>
    <property type="match status" value="1"/>
</dbReference>
<proteinExistence type="inferred from homology"/>
<evidence type="ECO:0000256" key="5">
    <source>
        <dbReference type="ARBA" id="ARBA00022781"/>
    </source>
</evidence>
<evidence type="ECO:0000256" key="13">
    <source>
        <dbReference type="HAMAP-Rule" id="MF_01347"/>
    </source>
</evidence>
<dbReference type="PROSITE" id="PS00152">
    <property type="entry name" value="ATPASE_ALPHA_BETA"/>
    <property type="match status" value="1"/>
</dbReference>
<dbReference type="InterPro" id="IPR050053">
    <property type="entry name" value="ATPase_alpha/beta_chains"/>
</dbReference>
<dbReference type="Gene3D" id="3.40.50.300">
    <property type="entry name" value="P-loop containing nucleotide triphosphate hydrolases"/>
    <property type="match status" value="1"/>
</dbReference>
<keyword evidence="2 13" id="KW-0813">Transport</keyword>
<keyword evidence="16" id="KW-1185">Reference proteome</keyword>
<dbReference type="Gene3D" id="1.10.1140.10">
    <property type="entry name" value="Bovine Mitochondrial F1-atpase, Atp Synthase Beta Chain, Chain D, domain 3"/>
    <property type="match status" value="1"/>
</dbReference>
<dbReference type="OrthoDB" id="9801639at2"/>
<dbReference type="GO" id="GO:0005886">
    <property type="term" value="C:plasma membrane"/>
    <property type="evidence" value="ECO:0007669"/>
    <property type="project" value="UniProtKB-SubCell"/>
</dbReference>
<dbReference type="SUPFAM" id="SSF52540">
    <property type="entry name" value="P-loop containing nucleoside triphosphate hydrolases"/>
    <property type="match status" value="1"/>
</dbReference>
<comment type="similarity">
    <text evidence="12">Belongs to the ATPase alpha/beta chains family. T3SS ATPase subfamily.</text>
</comment>
<evidence type="ECO:0000259" key="14">
    <source>
        <dbReference type="SMART" id="SM00382"/>
    </source>
</evidence>
<dbReference type="CDD" id="cd18110">
    <property type="entry name" value="ATP-synt_F1_beta_C"/>
    <property type="match status" value="1"/>
</dbReference>
<dbReference type="InterPro" id="IPR003593">
    <property type="entry name" value="AAA+_ATPase"/>
</dbReference>
<dbReference type="InterPro" id="IPR000194">
    <property type="entry name" value="ATPase_F1/V1/A1_a/bsu_nucl-bd"/>
</dbReference>
<dbReference type="CDD" id="cd18115">
    <property type="entry name" value="ATP-synt_F1_beta_N"/>
    <property type="match status" value="1"/>
</dbReference>
<dbReference type="InterPro" id="IPR020003">
    <property type="entry name" value="ATPase_a/bsu_AS"/>
</dbReference>
<dbReference type="EC" id="7.1.2.2" evidence="13"/>
<evidence type="ECO:0000256" key="7">
    <source>
        <dbReference type="ARBA" id="ARBA00022967"/>
    </source>
</evidence>
<evidence type="ECO:0000313" key="15">
    <source>
        <dbReference type="EMBL" id="KGQ18158.1"/>
    </source>
</evidence>
<dbReference type="InterPro" id="IPR055190">
    <property type="entry name" value="ATP-synt_VA_C"/>
</dbReference>
<evidence type="ECO:0000256" key="2">
    <source>
        <dbReference type="ARBA" id="ARBA00022448"/>
    </source>
</evidence>
<dbReference type="Gene3D" id="2.40.10.170">
    <property type="match status" value="1"/>
</dbReference>
<keyword evidence="7 13" id="KW-1278">Translocase</keyword>
<dbReference type="AlphaFoldDB" id="A0A0A2WEK5"/>
<dbReference type="InterPro" id="IPR004100">
    <property type="entry name" value="ATPase_F1/V1/A1_a/bsu_N"/>
</dbReference>
<dbReference type="eggNOG" id="COG0055">
    <property type="taxonomic scope" value="Bacteria"/>
</dbReference>
<dbReference type="NCBIfam" id="TIGR01039">
    <property type="entry name" value="atpD"/>
    <property type="match status" value="1"/>
</dbReference>
<dbReference type="PANTHER" id="PTHR15184">
    <property type="entry name" value="ATP SYNTHASE"/>
    <property type="match status" value="1"/>
</dbReference>
<feature type="domain" description="AAA+ ATPase" evidence="14">
    <location>
        <begin position="140"/>
        <end position="332"/>
    </location>
</feature>
<evidence type="ECO:0000256" key="8">
    <source>
        <dbReference type="ARBA" id="ARBA00023065"/>
    </source>
</evidence>
<dbReference type="InterPro" id="IPR005722">
    <property type="entry name" value="ATP_synth_F1_bsu"/>
</dbReference>
<dbReference type="SUPFAM" id="SSF50615">
    <property type="entry name" value="N-terminal domain of alpha and beta subunits of F1 ATP synthase"/>
    <property type="match status" value="1"/>
</dbReference>
<keyword evidence="9 13" id="KW-0472">Membrane</keyword>
<name>A0A0A2WEK5_9GAMM</name>
<dbReference type="HAMAP" id="MF_01347">
    <property type="entry name" value="ATP_synth_beta_bact"/>
    <property type="match status" value="1"/>
</dbReference>
<dbReference type="PATRIC" id="fig|1300345.3.peg.2583"/>
<evidence type="ECO:0000256" key="12">
    <source>
        <dbReference type="ARBA" id="ARBA00024342"/>
    </source>
</evidence>
<keyword evidence="3 13" id="KW-1003">Cell membrane</keyword>
<feature type="binding site" evidence="13">
    <location>
        <begin position="148"/>
        <end position="155"/>
    </location>
    <ligand>
        <name>ATP</name>
        <dbReference type="ChEBI" id="CHEBI:30616"/>
    </ligand>
</feature>
<evidence type="ECO:0000256" key="10">
    <source>
        <dbReference type="ARBA" id="ARBA00023196"/>
    </source>
</evidence>
<dbReference type="CDD" id="cd01133">
    <property type="entry name" value="F1-ATPase_beta_CD"/>
    <property type="match status" value="1"/>
</dbReference>
<gene>
    <name evidence="13" type="primary">atpD</name>
    <name evidence="15" type="ORF">LF41_1512</name>
</gene>
<keyword evidence="6 13" id="KW-0067">ATP-binding</keyword>
<protein>
    <recommendedName>
        <fullName evidence="13">ATP synthase subunit beta</fullName>
        <ecNumber evidence="13">7.1.2.2</ecNumber>
    </recommendedName>
    <alternativeName>
        <fullName evidence="13">ATP synthase F1 sector subunit beta</fullName>
    </alternativeName>
    <alternativeName>
        <fullName evidence="13">F-ATPase subunit beta</fullName>
    </alternativeName>
</protein>
<dbReference type="Proteomes" id="UP000030518">
    <property type="component" value="Unassembled WGS sequence"/>
</dbReference>
<accession>A0A0A2WEK5</accession>
<keyword evidence="11 13" id="KW-0066">ATP synthesis</keyword>
<dbReference type="Pfam" id="PF02874">
    <property type="entry name" value="ATP-synt_ab_N"/>
    <property type="match status" value="1"/>
</dbReference>
<dbReference type="GO" id="GO:0005524">
    <property type="term" value="F:ATP binding"/>
    <property type="evidence" value="ECO:0007669"/>
    <property type="project" value="UniProtKB-UniRule"/>
</dbReference>
<dbReference type="InterPro" id="IPR036121">
    <property type="entry name" value="ATPase_F1/V1/A1_a/bsu_N_sf"/>
</dbReference>
<dbReference type="FunFam" id="3.40.50.300:FF:000004">
    <property type="entry name" value="ATP synthase subunit beta"/>
    <property type="match status" value="1"/>
</dbReference>
<keyword evidence="10 13" id="KW-0139">CF(1)</keyword>
<dbReference type="RefSeq" id="WP_036170521.1">
    <property type="nucleotide sequence ID" value="NZ_JRKJ01000021.1"/>
</dbReference>
<evidence type="ECO:0000256" key="4">
    <source>
        <dbReference type="ARBA" id="ARBA00022741"/>
    </source>
</evidence>
<reference evidence="15 16" key="1">
    <citation type="submission" date="2014-09" db="EMBL/GenBank/DDBJ databases">
        <title>Genome sequences of Lysobacter dokdonensis DS-58.</title>
        <authorList>
            <person name="Kim J.F."/>
            <person name="Kwak M.-J."/>
        </authorList>
    </citation>
    <scope>NUCLEOTIDE SEQUENCE [LARGE SCALE GENOMIC DNA]</scope>
    <source>
        <strain evidence="15 16">DS-58</strain>
    </source>
</reference>
<evidence type="ECO:0000256" key="1">
    <source>
        <dbReference type="ARBA" id="ARBA00004170"/>
    </source>
</evidence>
<dbReference type="InterPro" id="IPR024034">
    <property type="entry name" value="ATPase_F1/V1_b/a_C"/>
</dbReference>
<comment type="caution">
    <text evidence="15">The sequence shown here is derived from an EMBL/GenBank/DDBJ whole genome shotgun (WGS) entry which is preliminary data.</text>
</comment>
<keyword evidence="5 13" id="KW-0375">Hydrogen ion transport</keyword>
<dbReference type="STRING" id="1300345.LF41_1512"/>
<sequence>MNQGKIVQIIGAVVDVEFPRENVPKVYDALKVQNTEITLEVQQQLGDGIVRTIALGSTDGLKRNLIADNTGRAISVPVGKGTLGRIMDVLGTPIDEAGPVKADTQWEIHRTAPSYEEQSAGNELLETGIKVIDLMCPFAKGGKVGLFGGAGVGKTVNMMELINNIATEHSGLSVFAGVGERTREGNDFYHEMQESGVVNVQEPEKSKVAMVYGQMNEPPGNRLRVALTGLTMAEYFRDEGRDVLLFVDNIYRYTLAGTEVSALLGRMPSAVGYQPTLAEEMGVLQERITSTKTGSITSIQAVYVPADDLTDPSPATTFAHLDATVVLSRQIASLGIYPAVDPLDSTSRQLDPNTIGNDHYDTARRVQATLQKYKELKDIIAILGMDELSEEDKQAVSRARKIERFFSQPFHVAEVFTGSPGKYVSLKDTIRGFKMIVDGELDHLPEQAFYMVGSIDEAIEKAKKIAA</sequence>
<keyword evidence="8 13" id="KW-0406">Ion transport</keyword>
<dbReference type="EMBL" id="JRKJ01000021">
    <property type="protein sequence ID" value="KGQ18158.1"/>
    <property type="molecule type" value="Genomic_DNA"/>
</dbReference>
<evidence type="ECO:0000256" key="9">
    <source>
        <dbReference type="ARBA" id="ARBA00023136"/>
    </source>
</evidence>
<evidence type="ECO:0000256" key="3">
    <source>
        <dbReference type="ARBA" id="ARBA00022475"/>
    </source>
</evidence>
<dbReference type="PANTHER" id="PTHR15184:SF71">
    <property type="entry name" value="ATP SYNTHASE SUBUNIT BETA, MITOCHONDRIAL"/>
    <property type="match status" value="1"/>
</dbReference>
<keyword evidence="4 13" id="KW-0547">Nucleotide-binding</keyword>
<dbReference type="GO" id="GO:0045259">
    <property type="term" value="C:proton-transporting ATP synthase complex"/>
    <property type="evidence" value="ECO:0007669"/>
    <property type="project" value="UniProtKB-KW"/>
</dbReference>
<evidence type="ECO:0000313" key="16">
    <source>
        <dbReference type="Proteomes" id="UP000030518"/>
    </source>
</evidence>
<comment type="subcellular location">
    <subcellularLocation>
        <location evidence="13">Cell membrane</location>
        <topology evidence="13">Peripheral membrane protein</topology>
    </subcellularLocation>
    <subcellularLocation>
        <location evidence="1">Membrane</location>
        <topology evidence="1">Peripheral membrane protein</topology>
    </subcellularLocation>
</comment>
<evidence type="ECO:0000256" key="11">
    <source>
        <dbReference type="ARBA" id="ARBA00023310"/>
    </source>
</evidence>
<comment type="function">
    <text evidence="13">Produces ATP from ADP in the presence of a proton gradient across the membrane. The catalytic sites are hosted primarily by the beta subunits.</text>
</comment>
<dbReference type="FunFam" id="1.10.1140.10:FF:000001">
    <property type="entry name" value="ATP synthase subunit beta"/>
    <property type="match status" value="1"/>
</dbReference>